<dbReference type="EMBL" id="BAAAQD010000022">
    <property type="protein sequence ID" value="GAA1551205.1"/>
    <property type="molecule type" value="Genomic_DNA"/>
</dbReference>
<sequence length="326" mass="35869">MRQDLSVGEQAWDGTTKAGTNKADMARRQRLADCAKRYDWAGVFAVLAEEPGLVNSARPGGASWFAPLHQAAHGGAPVEVVERLVALGAWRGLRTAAGDRPADLARRANHAHLAAALEPPRRFDVPAGTLRRIQVFVHAVIRARLQHLVDQHALRLPELEVLLELAEPRMSFQVPGMHGRFELRLDPAGPDTRLIVDVFAERHEVTAREVRVRERPDPPLVAVPGEGAGFAELVTFAHTYNGYDLHGGSEGLAEVVAPARREWERTGGLPGDLDVLRACLFFQQRSHYWDGGSWDFGTDRFVVALLARIRELSGGTVPHRSMKDPG</sequence>
<protein>
    <recommendedName>
        <fullName evidence="4">Ankyrin repeat domain-containing protein</fullName>
    </recommendedName>
</protein>
<dbReference type="Gene3D" id="1.25.40.20">
    <property type="entry name" value="Ankyrin repeat-containing domain"/>
    <property type="match status" value="1"/>
</dbReference>
<comment type="caution">
    <text evidence="2">The sequence shown here is derived from an EMBL/GenBank/DDBJ whole genome shotgun (WGS) entry which is preliminary data.</text>
</comment>
<evidence type="ECO:0000313" key="2">
    <source>
        <dbReference type="EMBL" id="GAA1551205.1"/>
    </source>
</evidence>
<proteinExistence type="predicted"/>
<dbReference type="InterPro" id="IPR036770">
    <property type="entry name" value="Ankyrin_rpt-contain_sf"/>
</dbReference>
<evidence type="ECO:0000256" key="1">
    <source>
        <dbReference type="SAM" id="MobiDB-lite"/>
    </source>
</evidence>
<keyword evidence="3" id="KW-1185">Reference proteome</keyword>
<reference evidence="2 3" key="1">
    <citation type="journal article" date="2019" name="Int. J. Syst. Evol. Microbiol.">
        <title>The Global Catalogue of Microorganisms (GCM) 10K type strain sequencing project: providing services to taxonomists for standard genome sequencing and annotation.</title>
        <authorList>
            <consortium name="The Broad Institute Genomics Platform"/>
            <consortium name="The Broad Institute Genome Sequencing Center for Infectious Disease"/>
            <person name="Wu L."/>
            <person name="Ma J."/>
        </authorList>
    </citation>
    <scope>NUCLEOTIDE SEQUENCE [LARGE SCALE GENOMIC DNA]</scope>
    <source>
        <strain evidence="2 3">JCM 15933</strain>
    </source>
</reference>
<name>A0ABN2C4R0_9ACTN</name>
<accession>A0ABN2C4R0</accession>
<organism evidence="2 3">
    <name type="scientific">Dactylosporangium maewongense</name>
    <dbReference type="NCBI Taxonomy" id="634393"/>
    <lineage>
        <taxon>Bacteria</taxon>
        <taxon>Bacillati</taxon>
        <taxon>Actinomycetota</taxon>
        <taxon>Actinomycetes</taxon>
        <taxon>Micromonosporales</taxon>
        <taxon>Micromonosporaceae</taxon>
        <taxon>Dactylosporangium</taxon>
    </lineage>
</organism>
<evidence type="ECO:0008006" key="4">
    <source>
        <dbReference type="Google" id="ProtNLM"/>
    </source>
</evidence>
<gene>
    <name evidence="2" type="ORF">GCM10009827_084750</name>
</gene>
<feature type="region of interest" description="Disordered" evidence="1">
    <location>
        <begin position="1"/>
        <end position="22"/>
    </location>
</feature>
<dbReference type="Proteomes" id="UP001501470">
    <property type="component" value="Unassembled WGS sequence"/>
</dbReference>
<evidence type="ECO:0000313" key="3">
    <source>
        <dbReference type="Proteomes" id="UP001501470"/>
    </source>
</evidence>